<organism evidence="3 4">
    <name type="scientific">Archangium lansingense</name>
    <dbReference type="NCBI Taxonomy" id="2995310"/>
    <lineage>
        <taxon>Bacteria</taxon>
        <taxon>Pseudomonadati</taxon>
        <taxon>Myxococcota</taxon>
        <taxon>Myxococcia</taxon>
        <taxon>Myxococcales</taxon>
        <taxon>Cystobacterineae</taxon>
        <taxon>Archangiaceae</taxon>
        <taxon>Archangium</taxon>
    </lineage>
</organism>
<dbReference type="PRINTS" id="PR00385">
    <property type="entry name" value="P450"/>
</dbReference>
<protein>
    <submittedName>
        <fullName evidence="3">Cytochrome P450</fullName>
    </submittedName>
</protein>
<dbReference type="EMBL" id="JAPNKA010000001">
    <property type="protein sequence ID" value="MCY1074028.1"/>
    <property type="molecule type" value="Genomic_DNA"/>
</dbReference>
<keyword evidence="2" id="KW-0503">Monooxygenase</keyword>
<evidence type="ECO:0000313" key="3">
    <source>
        <dbReference type="EMBL" id="MCY1074028.1"/>
    </source>
</evidence>
<sequence length="410" mass="46160">MSTSGCPFSGKTFNPFVPPLHENIQALFAEARREQPVFFSEALGAWVVTRYEDIYSVLQDPQRFSSNLESQIRGALHPEAQAYLAESGYRNIPLLFDDPPQHTRSRQILTRLFSKETLTSLEPLVRSIAEELVDGFIQEGQVDLISRFAYPLPIRVIFAWLGLPLEMMDTFKRWAYHLAMLLSLRAQTLELQFQCIRAVVDMQRYVAGLISDRVAHPREDGMTVLAQRLSEGTDRDPEELAAMVMVLISAGHETTSSLLGMAVRVLLEQPERWQRLVAEPHTIPRVVEEVLRYESPVSIVARKTVTEVEVGGVKVPAGERVTLILLSGNRDEQRFPKPEGFDPSRSEVGHHLGFGKGIHVCVGAGLARLDARVMLEVLTRKLPGLRLVEPPRLVPGPVRHHEQLMLAWDT</sequence>
<dbReference type="PROSITE" id="PS00086">
    <property type="entry name" value="CYTOCHROME_P450"/>
    <property type="match status" value="1"/>
</dbReference>
<dbReference type="Gene3D" id="1.10.630.10">
    <property type="entry name" value="Cytochrome P450"/>
    <property type="match status" value="1"/>
</dbReference>
<dbReference type="InterPro" id="IPR017972">
    <property type="entry name" value="Cyt_P450_CS"/>
</dbReference>
<proteinExistence type="inferred from homology"/>
<gene>
    <name evidence="3" type="ORF">OV287_05975</name>
</gene>
<dbReference type="InterPro" id="IPR001128">
    <property type="entry name" value="Cyt_P450"/>
</dbReference>
<evidence type="ECO:0000256" key="1">
    <source>
        <dbReference type="ARBA" id="ARBA00010617"/>
    </source>
</evidence>
<keyword evidence="2" id="KW-0408">Iron</keyword>
<dbReference type="RefSeq" id="WP_267533012.1">
    <property type="nucleotide sequence ID" value="NZ_JAPNKA010000001.1"/>
</dbReference>
<dbReference type="InterPro" id="IPR002397">
    <property type="entry name" value="Cyt_P450_B"/>
</dbReference>
<comment type="caution">
    <text evidence="3">The sequence shown here is derived from an EMBL/GenBank/DDBJ whole genome shotgun (WGS) entry which is preliminary data.</text>
</comment>
<dbReference type="PANTHER" id="PTHR46696:SF1">
    <property type="entry name" value="CYTOCHROME P450 YJIB-RELATED"/>
    <property type="match status" value="1"/>
</dbReference>
<accession>A0ABT3ZXA6</accession>
<reference evidence="3 4" key="1">
    <citation type="submission" date="2022-11" db="EMBL/GenBank/DDBJ databases">
        <title>Minimal conservation of predation-associated metabolite biosynthetic gene clusters underscores biosynthetic potential of Myxococcota including descriptions for ten novel species: Archangium lansinium sp. nov., Myxococcus landrumus sp. nov., Nannocystis bai.</title>
        <authorList>
            <person name="Ahearne A."/>
            <person name="Stevens C."/>
            <person name="Phillips K."/>
        </authorList>
    </citation>
    <scope>NUCLEOTIDE SEQUENCE [LARGE SCALE GENOMIC DNA]</scope>
    <source>
        <strain evidence="3 4">MIWBW</strain>
    </source>
</reference>
<keyword evidence="2" id="KW-0479">Metal-binding</keyword>
<dbReference type="SUPFAM" id="SSF48264">
    <property type="entry name" value="Cytochrome P450"/>
    <property type="match status" value="1"/>
</dbReference>
<name>A0ABT3ZXA6_9BACT</name>
<evidence type="ECO:0000313" key="4">
    <source>
        <dbReference type="Proteomes" id="UP001207654"/>
    </source>
</evidence>
<evidence type="ECO:0000256" key="2">
    <source>
        <dbReference type="RuleBase" id="RU000461"/>
    </source>
</evidence>
<comment type="similarity">
    <text evidence="1 2">Belongs to the cytochrome P450 family.</text>
</comment>
<dbReference type="Proteomes" id="UP001207654">
    <property type="component" value="Unassembled WGS sequence"/>
</dbReference>
<dbReference type="PRINTS" id="PR00359">
    <property type="entry name" value="BP450"/>
</dbReference>
<dbReference type="PANTHER" id="PTHR46696">
    <property type="entry name" value="P450, PUTATIVE (EUROFUNG)-RELATED"/>
    <property type="match status" value="1"/>
</dbReference>
<dbReference type="Pfam" id="PF00067">
    <property type="entry name" value="p450"/>
    <property type="match status" value="1"/>
</dbReference>
<keyword evidence="2" id="KW-0560">Oxidoreductase</keyword>
<keyword evidence="4" id="KW-1185">Reference proteome</keyword>
<keyword evidence="2" id="KW-0349">Heme</keyword>
<dbReference type="InterPro" id="IPR036396">
    <property type="entry name" value="Cyt_P450_sf"/>
</dbReference>